<name>A0A9X5GRI1_9FIRM</name>
<organism evidence="3 4">
    <name type="scientific">Parablautia muri</name>
    <dbReference type="NCBI Taxonomy" id="2320879"/>
    <lineage>
        <taxon>Bacteria</taxon>
        <taxon>Bacillati</taxon>
        <taxon>Bacillota</taxon>
        <taxon>Clostridia</taxon>
        <taxon>Lachnospirales</taxon>
        <taxon>Lachnospiraceae</taxon>
        <taxon>Parablautia</taxon>
    </lineage>
</organism>
<keyword evidence="4" id="KW-1185">Reference proteome</keyword>
<comment type="caution">
    <text evidence="3">The sequence shown here is derived from an EMBL/GenBank/DDBJ whole genome shotgun (WGS) entry which is preliminary data.</text>
</comment>
<dbReference type="SMART" id="SM00530">
    <property type="entry name" value="HTH_XRE"/>
    <property type="match status" value="1"/>
</dbReference>
<dbReference type="Gene3D" id="1.10.260.40">
    <property type="entry name" value="lambda repressor-like DNA-binding domains"/>
    <property type="match status" value="1"/>
</dbReference>
<sequence length="97" mass="10871">MIKGLPEKLKMLRSKYNLSQREVADKLYVSSSIISGYETGERTPSTENILALAHLYHCTTDYLLGNNIQNKDIILDTTGLSNRQILALQALIETMKG</sequence>
<evidence type="ECO:0000313" key="3">
    <source>
        <dbReference type="EMBL" id="NBJ92065.1"/>
    </source>
</evidence>
<dbReference type="SUPFAM" id="SSF47413">
    <property type="entry name" value="lambda repressor-like DNA-binding domains"/>
    <property type="match status" value="1"/>
</dbReference>
<keyword evidence="1" id="KW-0238">DNA-binding</keyword>
<dbReference type="InterPro" id="IPR001387">
    <property type="entry name" value="Cro/C1-type_HTH"/>
</dbReference>
<dbReference type="InterPro" id="IPR010982">
    <property type="entry name" value="Lambda_DNA-bd_dom_sf"/>
</dbReference>
<dbReference type="Proteomes" id="UP001154420">
    <property type="component" value="Unassembled WGS sequence"/>
</dbReference>
<dbReference type="OrthoDB" id="9812239at2"/>
<dbReference type="EMBL" id="QZDT01000005">
    <property type="protein sequence ID" value="NBJ92065.1"/>
    <property type="molecule type" value="Genomic_DNA"/>
</dbReference>
<accession>A0A9X5GRI1</accession>
<evidence type="ECO:0000256" key="1">
    <source>
        <dbReference type="ARBA" id="ARBA00023125"/>
    </source>
</evidence>
<reference evidence="3" key="1">
    <citation type="submission" date="2018-09" db="EMBL/GenBank/DDBJ databases">
        <title>Murine metabolic-syndrome-specific gut microbial biobank.</title>
        <authorList>
            <person name="Liu C."/>
        </authorList>
    </citation>
    <scope>NUCLEOTIDE SEQUENCE</scope>
    <source>
        <strain evidence="3">D42-62</strain>
    </source>
</reference>
<dbReference type="CDD" id="cd00093">
    <property type="entry name" value="HTH_XRE"/>
    <property type="match status" value="1"/>
</dbReference>
<dbReference type="GO" id="GO:0003677">
    <property type="term" value="F:DNA binding"/>
    <property type="evidence" value="ECO:0007669"/>
    <property type="project" value="UniProtKB-KW"/>
</dbReference>
<evidence type="ECO:0000259" key="2">
    <source>
        <dbReference type="PROSITE" id="PS50943"/>
    </source>
</evidence>
<evidence type="ECO:0000313" key="4">
    <source>
        <dbReference type="Proteomes" id="UP001154420"/>
    </source>
</evidence>
<dbReference type="RefSeq" id="WP_160559131.1">
    <property type="nucleotide sequence ID" value="NZ_QZDT01000005.1"/>
</dbReference>
<proteinExistence type="predicted"/>
<protein>
    <submittedName>
        <fullName evidence="3">XRE family transcriptional regulator</fullName>
    </submittedName>
</protein>
<dbReference type="PROSITE" id="PS50943">
    <property type="entry name" value="HTH_CROC1"/>
    <property type="match status" value="1"/>
</dbReference>
<feature type="domain" description="HTH cro/C1-type" evidence="2">
    <location>
        <begin position="9"/>
        <end position="63"/>
    </location>
</feature>
<dbReference type="PANTHER" id="PTHR46558">
    <property type="entry name" value="TRACRIPTIONAL REGULATORY PROTEIN-RELATED-RELATED"/>
    <property type="match status" value="1"/>
</dbReference>
<dbReference type="AlphaFoldDB" id="A0A9X5GRI1"/>
<dbReference type="PANTHER" id="PTHR46558:SF13">
    <property type="entry name" value="HTH-TYPE TRANSCRIPTIONAL REGULATOR IMMR"/>
    <property type="match status" value="1"/>
</dbReference>
<dbReference type="Pfam" id="PF01381">
    <property type="entry name" value="HTH_3"/>
    <property type="match status" value="1"/>
</dbReference>
<gene>
    <name evidence="3" type="ORF">D5281_05540</name>
</gene>